<name>A0ACC2MC29_PERAE</name>
<dbReference type="EMBL" id="CM056810">
    <property type="protein sequence ID" value="KAJ8643201.1"/>
    <property type="molecule type" value="Genomic_DNA"/>
</dbReference>
<keyword evidence="2" id="KW-1185">Reference proteome</keyword>
<gene>
    <name evidence="1" type="ORF">MRB53_004949</name>
</gene>
<comment type="caution">
    <text evidence="1">The sequence shown here is derived from an EMBL/GenBank/DDBJ whole genome shotgun (WGS) entry which is preliminary data.</text>
</comment>
<evidence type="ECO:0000313" key="1">
    <source>
        <dbReference type="EMBL" id="KAJ8643201.1"/>
    </source>
</evidence>
<accession>A0ACC2MC29</accession>
<proteinExistence type="predicted"/>
<organism evidence="1 2">
    <name type="scientific">Persea americana</name>
    <name type="common">Avocado</name>
    <dbReference type="NCBI Taxonomy" id="3435"/>
    <lineage>
        <taxon>Eukaryota</taxon>
        <taxon>Viridiplantae</taxon>
        <taxon>Streptophyta</taxon>
        <taxon>Embryophyta</taxon>
        <taxon>Tracheophyta</taxon>
        <taxon>Spermatophyta</taxon>
        <taxon>Magnoliopsida</taxon>
        <taxon>Magnoliidae</taxon>
        <taxon>Laurales</taxon>
        <taxon>Lauraceae</taxon>
        <taxon>Persea</taxon>
    </lineage>
</organism>
<evidence type="ECO:0000313" key="2">
    <source>
        <dbReference type="Proteomes" id="UP001234297"/>
    </source>
</evidence>
<protein>
    <submittedName>
        <fullName evidence="1">Uncharacterized protein</fullName>
    </submittedName>
</protein>
<dbReference type="Proteomes" id="UP001234297">
    <property type="component" value="Chromosome 2"/>
</dbReference>
<reference evidence="1 2" key="1">
    <citation type="journal article" date="2022" name="Hortic Res">
        <title>A haplotype resolved chromosomal level avocado genome allows analysis of novel avocado genes.</title>
        <authorList>
            <person name="Nath O."/>
            <person name="Fletcher S.J."/>
            <person name="Hayward A."/>
            <person name="Shaw L.M."/>
            <person name="Masouleh A.K."/>
            <person name="Furtado A."/>
            <person name="Henry R.J."/>
            <person name="Mitter N."/>
        </authorList>
    </citation>
    <scope>NUCLEOTIDE SEQUENCE [LARGE SCALE GENOMIC DNA]</scope>
    <source>
        <strain evidence="2">cv. Hass</strain>
    </source>
</reference>
<sequence>MEKEIQSAVPAESAPATATSAPAPSVSSAQVLPAKKLAPRQLDFTAFCSAAPTASVTAGQTMVAPTSGIAAGQTMVAPTSGIAAGQTMVAPTSSVAAGQTFVAPTASIAAGQTMVAPTALRPLLPTALKTEPISRPGGTPKKQKQCNCKHSRCLKLYCECFASGVYCDGCNCANCCNNSENDAARKEAIDLTLERNPHAFRPKIASSPHANRDRRDEAGDLPHAGKHNKGCHCKKSGCLKKYCECFQANILCSENCKCAECKNREGSEERRALFHGEHGNSLAYIQQAANAAITGAIGYASPPTLKKRKNHELYFETATKDSPIHRLGQFPQANLKTTAPSSSLASFPSTHIANPAVSGSSKLTYRSLLADTVQPENVKELCRRLVFVSREAAQKIAERKGSTEEQGDKEDQMEGPHASSCIDGNNSQKEPGIQKAEVDSHLNANQTEKTATEESGSDGADLQKGRPMSPGTLALMCDEQDTSFMASASPSGCAGHGRGTSLQLPFGKGVTEMYAEQERCVLTEFRDWLTKLINIGGMREALFSSLAAKAEAASHSEPVGNGAARAIAMVSTDTSAAVNVGATAAPHNFLPPKVGRPVENGELKLKIENAEM</sequence>